<accession>A0A3B1CSF6</accession>
<reference evidence="1" key="1">
    <citation type="submission" date="2018-06" db="EMBL/GenBank/DDBJ databases">
        <authorList>
            <person name="Zhirakovskaya E."/>
        </authorList>
    </citation>
    <scope>NUCLEOTIDE SEQUENCE</scope>
</reference>
<dbReference type="GO" id="GO:0003824">
    <property type="term" value="F:catalytic activity"/>
    <property type="evidence" value="ECO:0007669"/>
    <property type="project" value="InterPro"/>
</dbReference>
<dbReference type="InterPro" id="IPR036648">
    <property type="entry name" value="CN_Hdrase_a/SCN_Hdrase_g_sf"/>
</dbReference>
<organism evidence="1">
    <name type="scientific">hydrothermal vent metagenome</name>
    <dbReference type="NCBI Taxonomy" id="652676"/>
    <lineage>
        <taxon>unclassified sequences</taxon>
        <taxon>metagenomes</taxon>
        <taxon>ecological metagenomes</taxon>
    </lineage>
</organism>
<name>A0A3B1CSF6_9ZZZZ</name>
<protein>
    <recommendedName>
        <fullName evidence="2">NHLP leader peptide family natural product</fullName>
    </recommendedName>
</protein>
<feature type="non-terminal residue" evidence="1">
    <location>
        <position position="110"/>
    </location>
</feature>
<dbReference type="SUPFAM" id="SSF56209">
    <property type="entry name" value="Nitrile hydratase alpha chain"/>
    <property type="match status" value="1"/>
</dbReference>
<sequence length="110" mass="12316">MDKEKKAAMDKMWTAIAARAVTDEEFKTKLVATPVDLMLEGGLTLPEGTAMKVGAYKVQAIPIPSDASDEIKEEVKWWMWRLDSIREFGREKPEKTVGHMSMSAQEADAD</sequence>
<dbReference type="AlphaFoldDB" id="A0A3B1CSF6"/>
<dbReference type="Gene3D" id="3.90.330.10">
    <property type="entry name" value="Nitrile hydratase alpha /Thiocyanate hydrolase gamma"/>
    <property type="match status" value="1"/>
</dbReference>
<evidence type="ECO:0000313" key="1">
    <source>
        <dbReference type="EMBL" id="VAX31302.1"/>
    </source>
</evidence>
<gene>
    <name evidence="1" type="ORF">MNBD_NITROSPINAE05-398</name>
</gene>
<proteinExistence type="predicted"/>
<dbReference type="EMBL" id="UOGG01000149">
    <property type="protein sequence ID" value="VAX31302.1"/>
    <property type="molecule type" value="Genomic_DNA"/>
</dbReference>
<dbReference type="GO" id="GO:0046914">
    <property type="term" value="F:transition metal ion binding"/>
    <property type="evidence" value="ECO:0007669"/>
    <property type="project" value="InterPro"/>
</dbReference>
<evidence type="ECO:0008006" key="2">
    <source>
        <dbReference type="Google" id="ProtNLM"/>
    </source>
</evidence>